<name>A0A2P5YKJ5_GOSBA</name>
<evidence type="ECO:0000259" key="1">
    <source>
        <dbReference type="PROSITE" id="PS50822"/>
    </source>
</evidence>
<dbReference type="GO" id="GO:0003676">
    <property type="term" value="F:nucleic acid binding"/>
    <property type="evidence" value="ECO:0007669"/>
    <property type="project" value="InterPro"/>
</dbReference>
<dbReference type="InterPro" id="IPR012337">
    <property type="entry name" value="RNaseH-like_sf"/>
</dbReference>
<dbReference type="InterPro" id="IPR003165">
    <property type="entry name" value="Piwi"/>
</dbReference>
<evidence type="ECO:0000313" key="3">
    <source>
        <dbReference type="Proteomes" id="UP000239757"/>
    </source>
</evidence>
<accession>A0A2P5YKJ5</accession>
<feature type="domain" description="Piwi" evidence="1">
    <location>
        <begin position="158"/>
        <end position="196"/>
    </location>
</feature>
<dbReference type="Pfam" id="PF02171">
    <property type="entry name" value="Piwi"/>
    <property type="match status" value="1"/>
</dbReference>
<gene>
    <name evidence="2" type="ORF">GOBAR_AA04449</name>
</gene>
<dbReference type="PANTHER" id="PTHR22891">
    <property type="entry name" value="EUKARYOTIC TRANSLATION INITIATION FACTOR 2C"/>
    <property type="match status" value="1"/>
</dbReference>
<dbReference type="SUPFAM" id="SSF53098">
    <property type="entry name" value="Ribonuclease H-like"/>
    <property type="match status" value="1"/>
</dbReference>
<dbReference type="InterPro" id="IPR036397">
    <property type="entry name" value="RNaseH_sf"/>
</dbReference>
<dbReference type="EMBL" id="KZ663064">
    <property type="protein sequence ID" value="PPS16127.1"/>
    <property type="molecule type" value="Genomic_DNA"/>
</dbReference>
<evidence type="ECO:0000313" key="2">
    <source>
        <dbReference type="EMBL" id="PPS16127.1"/>
    </source>
</evidence>
<organism evidence="2 3">
    <name type="scientific">Gossypium barbadense</name>
    <name type="common">Sea Island cotton</name>
    <name type="synonym">Hibiscus barbadensis</name>
    <dbReference type="NCBI Taxonomy" id="3634"/>
    <lineage>
        <taxon>Eukaryota</taxon>
        <taxon>Viridiplantae</taxon>
        <taxon>Streptophyta</taxon>
        <taxon>Embryophyta</taxon>
        <taxon>Tracheophyta</taxon>
        <taxon>Spermatophyta</taxon>
        <taxon>Magnoliopsida</taxon>
        <taxon>eudicotyledons</taxon>
        <taxon>Gunneridae</taxon>
        <taxon>Pentapetalae</taxon>
        <taxon>rosids</taxon>
        <taxon>malvids</taxon>
        <taxon>Malvales</taxon>
        <taxon>Malvaceae</taxon>
        <taxon>Malvoideae</taxon>
        <taxon>Gossypium</taxon>
    </lineage>
</organism>
<dbReference type="AlphaFoldDB" id="A0A2P5YKJ5"/>
<sequence length="196" mass="22496">MEQSLERLEQRQIQIQEQLTKIQQDIRDQMLELQRNIIGQLGQLLIEGLEKRKSPVVNTKDDNEVIVYSSNFTPIGVQTQLDAHPREIPVTTKPQQHQATAVFSFMKWPLISSYRASGRTQSLKLEMIDSLFKPVSDKVDEGIVRKAFLDFYTSLGTRKPDQIIIFSDGVSKSQFNQVLDIELDQVIEACKFLDKS</sequence>
<dbReference type="Proteomes" id="UP000239757">
    <property type="component" value="Unassembled WGS sequence"/>
</dbReference>
<reference evidence="2 3" key="1">
    <citation type="submission" date="2015-01" db="EMBL/GenBank/DDBJ databases">
        <title>Genome of allotetraploid Gossypium barbadense reveals genomic plasticity and fiber elongation in cotton evolution.</title>
        <authorList>
            <person name="Chen X."/>
            <person name="Liu X."/>
            <person name="Zhao B."/>
            <person name="Zheng H."/>
            <person name="Hu Y."/>
            <person name="Lu G."/>
            <person name="Yang C."/>
            <person name="Chen J."/>
            <person name="Shan C."/>
            <person name="Zhang L."/>
            <person name="Zhou Y."/>
            <person name="Wang L."/>
            <person name="Guo W."/>
            <person name="Bai Y."/>
            <person name="Ruan J."/>
            <person name="Shangguan X."/>
            <person name="Mao Y."/>
            <person name="Jiang J."/>
            <person name="Zhu Y."/>
            <person name="Lei J."/>
            <person name="Kang H."/>
            <person name="Chen S."/>
            <person name="He X."/>
            <person name="Wang R."/>
            <person name="Wang Y."/>
            <person name="Chen J."/>
            <person name="Wang L."/>
            <person name="Yu S."/>
            <person name="Wang B."/>
            <person name="Wei J."/>
            <person name="Song S."/>
            <person name="Lu X."/>
            <person name="Gao Z."/>
            <person name="Gu W."/>
            <person name="Deng X."/>
            <person name="Ma D."/>
            <person name="Wang S."/>
            <person name="Liang W."/>
            <person name="Fang L."/>
            <person name="Cai C."/>
            <person name="Zhu X."/>
            <person name="Zhou B."/>
            <person name="Zhang Y."/>
            <person name="Chen Z."/>
            <person name="Xu S."/>
            <person name="Zhu R."/>
            <person name="Wang S."/>
            <person name="Zhang T."/>
            <person name="Zhao G."/>
        </authorList>
    </citation>
    <scope>NUCLEOTIDE SEQUENCE [LARGE SCALE GENOMIC DNA]</scope>
    <source>
        <strain evidence="3">cv. Xinhai21</strain>
        <tissue evidence="2">Leaf</tissue>
    </source>
</reference>
<protein>
    <recommendedName>
        <fullName evidence="1">Piwi domain-containing protein</fullName>
    </recommendedName>
</protein>
<dbReference type="PROSITE" id="PS50822">
    <property type="entry name" value="PIWI"/>
    <property type="match status" value="1"/>
</dbReference>
<dbReference type="Gene3D" id="3.30.420.10">
    <property type="entry name" value="Ribonuclease H-like superfamily/Ribonuclease H"/>
    <property type="match status" value="1"/>
</dbReference>
<dbReference type="OrthoDB" id="1654885at2759"/>
<proteinExistence type="predicted"/>